<dbReference type="PANTHER" id="PTHR33406">
    <property type="entry name" value="MEMBRANE PROTEIN MJ1562-RELATED"/>
    <property type="match status" value="1"/>
</dbReference>
<feature type="transmembrane region" description="Helical" evidence="2">
    <location>
        <begin position="681"/>
        <end position="700"/>
    </location>
</feature>
<dbReference type="Gene3D" id="1.20.1640.10">
    <property type="entry name" value="Multidrug efflux transporter AcrB transmembrane domain"/>
    <property type="match status" value="1"/>
</dbReference>
<name>F8AY55_9ACTN</name>
<dbReference type="InterPro" id="IPR050545">
    <property type="entry name" value="Mycobact_MmpL"/>
</dbReference>
<keyword evidence="4" id="KW-1185">Reference proteome</keyword>
<feature type="compositionally biased region" description="Low complexity" evidence="1">
    <location>
        <begin position="735"/>
        <end position="756"/>
    </location>
</feature>
<feature type="transmembrane region" description="Helical" evidence="2">
    <location>
        <begin position="650"/>
        <end position="669"/>
    </location>
</feature>
<dbReference type="Proteomes" id="UP000001549">
    <property type="component" value="Chromosome"/>
</dbReference>
<feature type="transmembrane region" description="Helical" evidence="2">
    <location>
        <begin position="302"/>
        <end position="323"/>
    </location>
</feature>
<dbReference type="EMBL" id="CP002801">
    <property type="protein sequence ID" value="AEH09485.1"/>
    <property type="molecule type" value="Genomic_DNA"/>
</dbReference>
<dbReference type="PANTHER" id="PTHR33406:SF13">
    <property type="entry name" value="MEMBRANE PROTEIN YDFJ"/>
    <property type="match status" value="1"/>
</dbReference>
<keyword evidence="2" id="KW-0812">Transmembrane</keyword>
<dbReference type="KEGG" id="fsy:FsymDg_2062"/>
<evidence type="ECO:0000313" key="4">
    <source>
        <dbReference type="Proteomes" id="UP000001549"/>
    </source>
</evidence>
<feature type="region of interest" description="Disordered" evidence="1">
    <location>
        <begin position="735"/>
        <end position="787"/>
    </location>
</feature>
<feature type="transmembrane region" description="Helical" evidence="2">
    <location>
        <begin position="356"/>
        <end position="373"/>
    </location>
</feature>
<evidence type="ECO:0008006" key="5">
    <source>
        <dbReference type="Google" id="ProtNLM"/>
    </source>
</evidence>
<keyword evidence="2" id="KW-0472">Membrane</keyword>
<dbReference type="HOGENOM" id="CLU_356304_0_0_11"/>
<evidence type="ECO:0000313" key="3">
    <source>
        <dbReference type="EMBL" id="AEH09485.1"/>
    </source>
</evidence>
<reference evidence="3 4" key="1">
    <citation type="submission" date="2011-05" db="EMBL/GenBank/DDBJ databases">
        <title>Complete sequence of chromosome of Frankia symbiont of Datisca glomerata.</title>
        <authorList>
            <consortium name="US DOE Joint Genome Institute"/>
            <person name="Lucas S."/>
            <person name="Han J."/>
            <person name="Lapidus A."/>
            <person name="Cheng J.-F."/>
            <person name="Goodwin L."/>
            <person name="Pitluck S."/>
            <person name="Peters L."/>
            <person name="Mikhailova N."/>
            <person name="Chertkov O."/>
            <person name="Teshima H."/>
            <person name="Han C."/>
            <person name="Tapia R."/>
            <person name="Land M."/>
            <person name="Hauser L."/>
            <person name="Kyrpides N."/>
            <person name="Ivanova N."/>
            <person name="Pagani I."/>
            <person name="Berry A."/>
            <person name="Pawlowski K."/>
            <person name="Persson T."/>
            <person name="Vanden Heuvel B."/>
            <person name="Benson D."/>
            <person name="Woyke T."/>
        </authorList>
    </citation>
    <scope>NUCLEOTIDE SEQUENCE [LARGE SCALE GENOMIC DNA]</scope>
    <source>
        <strain evidence="4">4085684</strain>
    </source>
</reference>
<feature type="transmembrane region" description="Helical" evidence="2">
    <location>
        <begin position="622"/>
        <end position="644"/>
    </location>
</feature>
<gene>
    <name evidence="3" type="ordered locus">FsymDg_2062</name>
</gene>
<feature type="transmembrane region" description="Helical" evidence="2">
    <location>
        <begin position="330"/>
        <end position="350"/>
    </location>
</feature>
<feature type="transmembrane region" description="Helical" evidence="2">
    <location>
        <begin position="595"/>
        <end position="613"/>
    </location>
</feature>
<dbReference type="eggNOG" id="COG1033">
    <property type="taxonomic scope" value="Bacteria"/>
</dbReference>
<feature type="transmembrane region" description="Helical" evidence="2">
    <location>
        <begin position="706"/>
        <end position="728"/>
    </location>
</feature>
<organism evidence="3 4">
    <name type="scientific">Candidatus Protofrankia datiscae</name>
    <dbReference type="NCBI Taxonomy" id="2716812"/>
    <lineage>
        <taxon>Bacteria</taxon>
        <taxon>Bacillati</taxon>
        <taxon>Actinomycetota</taxon>
        <taxon>Actinomycetes</taxon>
        <taxon>Frankiales</taxon>
        <taxon>Frankiaceae</taxon>
        <taxon>Protofrankia</taxon>
    </lineage>
</organism>
<evidence type="ECO:0000256" key="1">
    <source>
        <dbReference type="SAM" id="MobiDB-lite"/>
    </source>
</evidence>
<feature type="transmembrane region" description="Helical" evidence="2">
    <location>
        <begin position="276"/>
        <end position="296"/>
    </location>
</feature>
<keyword evidence="2" id="KW-1133">Transmembrane helix</keyword>
<evidence type="ECO:0000256" key="2">
    <source>
        <dbReference type="SAM" id="Phobius"/>
    </source>
</evidence>
<dbReference type="SUPFAM" id="SSF82866">
    <property type="entry name" value="Multidrug efflux transporter AcrB transmembrane domain"/>
    <property type="match status" value="2"/>
</dbReference>
<feature type="transmembrane region" description="Helical" evidence="2">
    <location>
        <begin position="410"/>
        <end position="430"/>
    </location>
</feature>
<dbReference type="STRING" id="656024.FsymDg_2062"/>
<dbReference type="AlphaFoldDB" id="F8AY55"/>
<protein>
    <recommendedName>
        <fullName evidence="5">RND transporter</fullName>
    </recommendedName>
</protein>
<dbReference type="RefSeq" id="WP_013873424.1">
    <property type="nucleotide sequence ID" value="NC_015656.1"/>
</dbReference>
<dbReference type="GO" id="GO:0005886">
    <property type="term" value="C:plasma membrane"/>
    <property type="evidence" value="ECO:0007669"/>
    <property type="project" value="TreeGrafter"/>
</dbReference>
<proteinExistence type="predicted"/>
<sequence>MPGSPSCWSWRWRRGWGSPGSSRASFLPAGDPAQRALQESARSFGGDPIVILAESANARELLGAEEITKLVALEGDLAQLPDVAVVYGPGTILNQIAGAAQNLLATISGKRDALRAEAEEQARAAGRSDAEVTQAADAAVAQYDLRYGSLLVRGLPAGLPTLRNPSFVNAVVFDQDGSPRQQWRFVVPSPNAVAILVRPREGLDQAGTERLVAAARKAAHGAGLHTSKLTVTGMPAIAADLGGQVRREIPLLGVLALGLIVACYLFVPWVRRRHRLLPLTATLGATALTLAALGWLGHPLSLGVVAFLPILVGIGSDFPAYLIRGAEPRRVIVAALASAAGFASLGLSPVPFVQDLGWALAAGVLLAVGLGFLTRSRVVYATAEPAAGDAAGRAVGKEKPARTMSRPRRAAVLVMLVAVAGAGWSALAFLDIEARPDRLADGVSTLADAQHAENVLGSAGEVQILVRGADVTTPQALDWMRQAEDSTIRRFGDDLHPIVSLPDLLAFLGTSPTPDQITAGLEQLPRYLASAVVRADGRQAVISFGVELEDVARQQTLLRDVRAALPKPPEGLTAELVGLPVVAARGYELVSNDRYPASLLGIVAAGLVLLVGLPRRSEAARAVLAAALATGWGLAGAWLCGIALTPLTVTLGSLATATACEFSVLLGQGYARRSPRLRRSVAVAALAASAGYLALAASGLSLIRQFGIFLAATVGLSLLAAFVVVRLFPVRPAAGPRADGADGVAVPDAVPGGAVPDDGRGVPAPDSEHEAPAPDGTPSAARTEVKV</sequence>
<feature type="transmembrane region" description="Helical" evidence="2">
    <location>
        <begin position="249"/>
        <end position="269"/>
    </location>
</feature>
<accession>F8AY55</accession>